<feature type="compositionally biased region" description="Polar residues" evidence="1">
    <location>
        <begin position="62"/>
        <end position="71"/>
    </location>
</feature>
<feature type="compositionally biased region" description="Basic and acidic residues" evidence="1">
    <location>
        <begin position="45"/>
        <end position="54"/>
    </location>
</feature>
<sequence length="153" mass="17189">MLMADETDEVFDFSNIDFTREDLVTALNDMVVEYRMLSQSFEEVKTEKESRSMKAEPVSADDLQTSLSKLTSENEDLRSRSQEMINENQRLAAIISSWTKSSASLQKLQGAMKSSGDKSGLGYESCESNIAETCTHPKLDKPKLQTMNFVNPT</sequence>
<proteinExistence type="predicted"/>
<evidence type="ECO:0000313" key="3">
    <source>
        <dbReference type="Proteomes" id="UP000250235"/>
    </source>
</evidence>
<evidence type="ECO:0008006" key="4">
    <source>
        <dbReference type="Google" id="ProtNLM"/>
    </source>
</evidence>
<feature type="region of interest" description="Disordered" evidence="1">
    <location>
        <begin position="45"/>
        <end position="79"/>
    </location>
</feature>
<evidence type="ECO:0000256" key="1">
    <source>
        <dbReference type="SAM" id="MobiDB-lite"/>
    </source>
</evidence>
<protein>
    <recommendedName>
        <fullName evidence="4">Spindle pole body component 110-like</fullName>
    </recommendedName>
</protein>
<reference evidence="2 3" key="1">
    <citation type="journal article" date="2015" name="Proc. Natl. Acad. Sci. U.S.A.">
        <title>The resurrection genome of Boea hygrometrica: A blueprint for survival of dehydration.</title>
        <authorList>
            <person name="Xiao L."/>
            <person name="Yang G."/>
            <person name="Zhang L."/>
            <person name="Yang X."/>
            <person name="Zhao S."/>
            <person name="Ji Z."/>
            <person name="Zhou Q."/>
            <person name="Hu M."/>
            <person name="Wang Y."/>
            <person name="Chen M."/>
            <person name="Xu Y."/>
            <person name="Jin H."/>
            <person name="Xiao X."/>
            <person name="Hu G."/>
            <person name="Bao F."/>
            <person name="Hu Y."/>
            <person name="Wan P."/>
            <person name="Li L."/>
            <person name="Deng X."/>
            <person name="Kuang T."/>
            <person name="Xiang C."/>
            <person name="Zhu J.K."/>
            <person name="Oliver M.J."/>
            <person name="He Y."/>
        </authorList>
    </citation>
    <scope>NUCLEOTIDE SEQUENCE [LARGE SCALE GENOMIC DNA]</scope>
    <source>
        <strain evidence="3">cv. XS01</strain>
    </source>
</reference>
<organism evidence="2 3">
    <name type="scientific">Dorcoceras hygrometricum</name>
    <dbReference type="NCBI Taxonomy" id="472368"/>
    <lineage>
        <taxon>Eukaryota</taxon>
        <taxon>Viridiplantae</taxon>
        <taxon>Streptophyta</taxon>
        <taxon>Embryophyta</taxon>
        <taxon>Tracheophyta</taxon>
        <taxon>Spermatophyta</taxon>
        <taxon>Magnoliopsida</taxon>
        <taxon>eudicotyledons</taxon>
        <taxon>Gunneridae</taxon>
        <taxon>Pentapetalae</taxon>
        <taxon>asterids</taxon>
        <taxon>lamiids</taxon>
        <taxon>Lamiales</taxon>
        <taxon>Gesneriaceae</taxon>
        <taxon>Didymocarpoideae</taxon>
        <taxon>Trichosporeae</taxon>
        <taxon>Loxocarpinae</taxon>
        <taxon>Dorcoceras</taxon>
    </lineage>
</organism>
<gene>
    <name evidence="2" type="ORF">F511_36489</name>
</gene>
<dbReference type="EMBL" id="KV013453">
    <property type="protein sequence ID" value="KZV23551.1"/>
    <property type="molecule type" value="Genomic_DNA"/>
</dbReference>
<keyword evidence="3" id="KW-1185">Reference proteome</keyword>
<accession>A0A2Z7AP12</accession>
<evidence type="ECO:0000313" key="2">
    <source>
        <dbReference type="EMBL" id="KZV23551.1"/>
    </source>
</evidence>
<dbReference type="OrthoDB" id="10643992at2759"/>
<dbReference type="Proteomes" id="UP000250235">
    <property type="component" value="Unassembled WGS sequence"/>
</dbReference>
<dbReference type="AlphaFoldDB" id="A0A2Z7AP12"/>
<name>A0A2Z7AP12_9LAMI</name>